<feature type="domain" description="BTB" evidence="6">
    <location>
        <begin position="32"/>
        <end position="99"/>
    </location>
</feature>
<evidence type="ECO:0000256" key="3">
    <source>
        <dbReference type="ARBA" id="ARBA00010846"/>
    </source>
</evidence>
<evidence type="ECO:0000256" key="2">
    <source>
        <dbReference type="ARBA" id="ARBA00004906"/>
    </source>
</evidence>
<evidence type="ECO:0000313" key="7">
    <source>
        <dbReference type="EMBL" id="KAJ3686365.1"/>
    </source>
</evidence>
<comment type="subcellular location">
    <subcellularLocation>
        <location evidence="1">Nucleus</location>
    </subcellularLocation>
</comment>
<gene>
    <name evidence="7" type="ORF">LUZ61_015529</name>
</gene>
<organism evidence="7 8">
    <name type="scientific">Rhynchospora tenuis</name>
    <dbReference type="NCBI Taxonomy" id="198213"/>
    <lineage>
        <taxon>Eukaryota</taxon>
        <taxon>Viridiplantae</taxon>
        <taxon>Streptophyta</taxon>
        <taxon>Embryophyta</taxon>
        <taxon>Tracheophyta</taxon>
        <taxon>Spermatophyta</taxon>
        <taxon>Magnoliopsida</taxon>
        <taxon>Liliopsida</taxon>
        <taxon>Poales</taxon>
        <taxon>Cyperaceae</taxon>
        <taxon>Cyperoideae</taxon>
        <taxon>Rhynchosporeae</taxon>
        <taxon>Rhynchospora</taxon>
    </lineage>
</organism>
<dbReference type="AlphaFoldDB" id="A0AAD5Z3T2"/>
<keyword evidence="5" id="KW-0539">Nucleus</keyword>
<dbReference type="Proteomes" id="UP001210211">
    <property type="component" value="Unassembled WGS sequence"/>
</dbReference>
<dbReference type="EMBL" id="JAMRDG010000002">
    <property type="protein sequence ID" value="KAJ3686365.1"/>
    <property type="molecule type" value="Genomic_DNA"/>
</dbReference>
<dbReference type="SMART" id="SM00225">
    <property type="entry name" value="BTB"/>
    <property type="match status" value="1"/>
</dbReference>
<evidence type="ECO:0000256" key="4">
    <source>
        <dbReference type="ARBA" id="ARBA00022786"/>
    </source>
</evidence>
<name>A0AAD5Z3T2_9POAL</name>
<comment type="similarity">
    <text evidence="3">Belongs to the Tdpoz family.</text>
</comment>
<dbReference type="GO" id="GO:0005634">
    <property type="term" value="C:nucleus"/>
    <property type="evidence" value="ECO:0007669"/>
    <property type="project" value="UniProtKB-SubCell"/>
</dbReference>
<comment type="pathway">
    <text evidence="2">Protein modification; protein ubiquitination.</text>
</comment>
<keyword evidence="8" id="KW-1185">Reference proteome</keyword>
<dbReference type="InterPro" id="IPR011333">
    <property type="entry name" value="SKP1/BTB/POZ_sf"/>
</dbReference>
<keyword evidence="4" id="KW-0833">Ubl conjugation pathway</keyword>
<evidence type="ECO:0000313" key="8">
    <source>
        <dbReference type="Proteomes" id="UP001210211"/>
    </source>
</evidence>
<dbReference type="PROSITE" id="PS50097">
    <property type="entry name" value="BTB"/>
    <property type="match status" value="1"/>
</dbReference>
<dbReference type="Pfam" id="PF24570">
    <property type="entry name" value="BACK_BPM_SPOP"/>
    <property type="match status" value="1"/>
</dbReference>
<proteinExistence type="inferred from homology"/>
<dbReference type="PANTHER" id="PTHR24413">
    <property type="entry name" value="SPECKLE-TYPE POZ PROTEIN"/>
    <property type="match status" value="1"/>
</dbReference>
<dbReference type="SUPFAM" id="SSF54695">
    <property type="entry name" value="POZ domain"/>
    <property type="match status" value="1"/>
</dbReference>
<evidence type="ECO:0000256" key="1">
    <source>
        <dbReference type="ARBA" id="ARBA00004123"/>
    </source>
</evidence>
<dbReference type="InterPro" id="IPR056423">
    <property type="entry name" value="BACK_BPM_SPOP"/>
</dbReference>
<dbReference type="InterPro" id="IPR000210">
    <property type="entry name" value="BTB/POZ_dom"/>
</dbReference>
<accession>A0AAD5Z3T2</accession>
<evidence type="ECO:0000256" key="5">
    <source>
        <dbReference type="ARBA" id="ARBA00023242"/>
    </source>
</evidence>
<comment type="caution">
    <text evidence="7">The sequence shown here is derived from an EMBL/GenBank/DDBJ whole genome shotgun (WGS) entry which is preliminary data.</text>
</comment>
<sequence>MGGDLYKMLVAYNAQQQLRANFGNLLKSGKMADVTIEVNGELFQAHRAMLAARSPAFRAELFGLIVESKPRHIKIEDIETAVFKYLLEYIYTDTFDGKLEIPSTNLALQLLVVGDRYRMEGLKLKCEEKLSKSVSLDSVLSYFALAEQHNCSKLRESCFKFVNIFTKEYLQFMQNHPNLVAELHKRIIFFGAEEEVAQD</sequence>
<evidence type="ECO:0000259" key="6">
    <source>
        <dbReference type="PROSITE" id="PS50097"/>
    </source>
</evidence>
<reference evidence="7 8" key="1">
    <citation type="journal article" date="2022" name="Cell">
        <title>Repeat-based holocentromeres influence genome architecture and karyotype evolution.</title>
        <authorList>
            <person name="Hofstatter P.G."/>
            <person name="Thangavel G."/>
            <person name="Lux T."/>
            <person name="Neumann P."/>
            <person name="Vondrak T."/>
            <person name="Novak P."/>
            <person name="Zhang M."/>
            <person name="Costa L."/>
            <person name="Castellani M."/>
            <person name="Scott A."/>
            <person name="Toegelov H."/>
            <person name="Fuchs J."/>
            <person name="Mata-Sucre Y."/>
            <person name="Dias Y."/>
            <person name="Vanzela A.L.L."/>
            <person name="Huettel B."/>
            <person name="Almeida C.C.S."/>
            <person name="Simkova H."/>
            <person name="Souza G."/>
            <person name="Pedrosa-Harand A."/>
            <person name="Macas J."/>
            <person name="Mayer K.F.X."/>
            <person name="Houben A."/>
            <person name="Marques A."/>
        </authorList>
    </citation>
    <scope>NUCLEOTIDE SEQUENCE [LARGE SCALE GENOMIC DNA]</scope>
    <source>
        <strain evidence="7">RhyTen1mFocal</strain>
    </source>
</reference>
<dbReference type="Gene3D" id="3.30.710.10">
    <property type="entry name" value="Potassium Channel Kv1.1, Chain A"/>
    <property type="match status" value="1"/>
</dbReference>
<dbReference type="Pfam" id="PF00651">
    <property type="entry name" value="BTB"/>
    <property type="match status" value="1"/>
</dbReference>
<protein>
    <recommendedName>
        <fullName evidence="6">BTB domain-containing protein</fullName>
    </recommendedName>
</protein>